<dbReference type="Proteomes" id="UP000215127">
    <property type="component" value="Chromosome 2"/>
</dbReference>
<sequence>MSSTLTQTRTQISRPLPRVRISKDKICDADNGKPLFTIARQAGSVPAFLSTKPFLNITRIIDGTSTGTIRFHSVTTKAIDVSTNGRSTEIAHSGFLHHRWGFKSTTSNRSGEMWYWKKDKIGRGAVLENAKNDGQVLARVQGDLLTFETGRLGNASYDEVLVSAIAMAEAVRRQKKSAKSASMVDLGGAIGSFADSGGGGGGGGGDGGGGGGSG</sequence>
<dbReference type="EMBL" id="LT853693">
    <property type="protein sequence ID" value="SMQ47160.1"/>
    <property type="molecule type" value="Genomic_DNA"/>
</dbReference>
<dbReference type="STRING" id="1276538.A0A1X7RIW3"/>
<proteinExistence type="predicted"/>
<dbReference type="AlphaFoldDB" id="A0A1X7RIW3"/>
<accession>A0A1X7RIW3</accession>
<evidence type="ECO:0000313" key="1">
    <source>
        <dbReference type="EMBL" id="SMQ47160.1"/>
    </source>
</evidence>
<protein>
    <submittedName>
        <fullName evidence="1">Uncharacterized protein</fullName>
    </submittedName>
</protein>
<organism evidence="1 2">
    <name type="scientific">Zymoseptoria tritici (strain ST99CH_3D7)</name>
    <dbReference type="NCBI Taxonomy" id="1276538"/>
    <lineage>
        <taxon>Eukaryota</taxon>
        <taxon>Fungi</taxon>
        <taxon>Dikarya</taxon>
        <taxon>Ascomycota</taxon>
        <taxon>Pezizomycotina</taxon>
        <taxon>Dothideomycetes</taxon>
        <taxon>Dothideomycetidae</taxon>
        <taxon>Mycosphaerellales</taxon>
        <taxon>Mycosphaerellaceae</taxon>
        <taxon>Zymoseptoria</taxon>
    </lineage>
</organism>
<keyword evidence="2" id="KW-1185">Reference proteome</keyword>
<evidence type="ECO:0000313" key="2">
    <source>
        <dbReference type="Proteomes" id="UP000215127"/>
    </source>
</evidence>
<gene>
    <name evidence="1" type="ORF">ZT3D7_G2307</name>
</gene>
<name>A0A1X7RIW3_ZYMT9</name>
<reference evidence="1 2" key="1">
    <citation type="submission" date="2016-06" db="EMBL/GenBank/DDBJ databases">
        <authorList>
            <person name="Kjaerup R.B."/>
            <person name="Dalgaard T.S."/>
            <person name="Juul-Madsen H.R."/>
        </authorList>
    </citation>
    <scope>NUCLEOTIDE SEQUENCE [LARGE SCALE GENOMIC DNA]</scope>
</reference>